<dbReference type="InterPro" id="IPR051543">
    <property type="entry name" value="Serine_Peptidase_S9A"/>
</dbReference>
<reference evidence="9 10" key="1">
    <citation type="submission" date="2021-12" db="EMBL/GenBank/DDBJ databases">
        <title>Genome sequencing of bacteria with rrn-lacking chromosome and rrn-plasmid.</title>
        <authorList>
            <person name="Anda M."/>
            <person name="Iwasaki W."/>
        </authorList>
    </citation>
    <scope>NUCLEOTIDE SEQUENCE [LARGE SCALE GENOMIC DNA]</scope>
    <source>
        <strain evidence="9 10">NBRC 15940</strain>
    </source>
</reference>
<organism evidence="9 10">
    <name type="scientific">Persicobacter diffluens</name>
    <dbReference type="NCBI Taxonomy" id="981"/>
    <lineage>
        <taxon>Bacteria</taxon>
        <taxon>Pseudomonadati</taxon>
        <taxon>Bacteroidota</taxon>
        <taxon>Cytophagia</taxon>
        <taxon>Cytophagales</taxon>
        <taxon>Persicobacteraceae</taxon>
        <taxon>Persicobacter</taxon>
    </lineage>
</organism>
<evidence type="ECO:0000256" key="2">
    <source>
        <dbReference type="ARBA" id="ARBA00022670"/>
    </source>
</evidence>
<dbReference type="PROSITE" id="PS51257">
    <property type="entry name" value="PROKAR_LIPOPROTEIN"/>
    <property type="match status" value="1"/>
</dbReference>
<dbReference type="PANTHER" id="PTHR11757">
    <property type="entry name" value="PROTEASE FAMILY S9A OLIGOPEPTIDASE"/>
    <property type="match status" value="1"/>
</dbReference>
<evidence type="ECO:0000259" key="7">
    <source>
        <dbReference type="Pfam" id="PF00326"/>
    </source>
</evidence>
<dbReference type="InterPro" id="IPR001375">
    <property type="entry name" value="Peptidase_S9_cat"/>
</dbReference>
<dbReference type="GO" id="GO:0004252">
    <property type="term" value="F:serine-type endopeptidase activity"/>
    <property type="evidence" value="ECO:0007669"/>
    <property type="project" value="InterPro"/>
</dbReference>
<dbReference type="Gene3D" id="3.40.50.1820">
    <property type="entry name" value="alpha/beta hydrolase"/>
    <property type="match status" value="1"/>
</dbReference>
<dbReference type="Gene3D" id="2.130.10.120">
    <property type="entry name" value="Prolyl oligopeptidase, N-terminal domain"/>
    <property type="match status" value="1"/>
</dbReference>
<keyword evidence="4" id="KW-0720">Serine protease</keyword>
<evidence type="ECO:0000256" key="5">
    <source>
        <dbReference type="ARBA" id="ARBA00060121"/>
    </source>
</evidence>
<dbReference type="PROSITE" id="PS00708">
    <property type="entry name" value="PRO_ENDOPEP_SER"/>
    <property type="match status" value="1"/>
</dbReference>
<proteinExistence type="inferred from homology"/>
<evidence type="ECO:0000256" key="3">
    <source>
        <dbReference type="ARBA" id="ARBA00022801"/>
    </source>
</evidence>
<keyword evidence="3" id="KW-0378">Hydrolase</keyword>
<protein>
    <recommendedName>
        <fullName evidence="6">Proline-specific endopeptidase</fullName>
    </recommendedName>
</protein>
<dbReference type="EMBL" id="BQKE01000001">
    <property type="protein sequence ID" value="GJM59856.1"/>
    <property type="molecule type" value="Genomic_DNA"/>
</dbReference>
<evidence type="ECO:0000313" key="10">
    <source>
        <dbReference type="Proteomes" id="UP001310022"/>
    </source>
</evidence>
<evidence type="ECO:0000313" key="9">
    <source>
        <dbReference type="EMBL" id="GJM59856.1"/>
    </source>
</evidence>
<dbReference type="AlphaFoldDB" id="A0AAN4VTT3"/>
<evidence type="ECO:0000256" key="6">
    <source>
        <dbReference type="ARBA" id="ARBA00081187"/>
    </source>
</evidence>
<dbReference type="InterPro" id="IPR002470">
    <property type="entry name" value="Peptidase_S9A"/>
</dbReference>
<evidence type="ECO:0000259" key="8">
    <source>
        <dbReference type="Pfam" id="PF02897"/>
    </source>
</evidence>
<keyword evidence="10" id="KW-1185">Reference proteome</keyword>
<evidence type="ECO:0000256" key="1">
    <source>
        <dbReference type="ARBA" id="ARBA00005228"/>
    </source>
</evidence>
<feature type="domain" description="Peptidase S9 prolyl oligopeptidase catalytic" evidence="7">
    <location>
        <begin position="493"/>
        <end position="707"/>
    </location>
</feature>
<keyword evidence="2" id="KW-0645">Protease</keyword>
<gene>
    <name evidence="9" type="primary">ptrB</name>
    <name evidence="9" type="ORF">PEDI_04080</name>
</gene>
<dbReference type="PANTHER" id="PTHR11757:SF19">
    <property type="entry name" value="PROLYL ENDOPEPTIDASE-LIKE"/>
    <property type="match status" value="1"/>
</dbReference>
<dbReference type="InterPro" id="IPR002471">
    <property type="entry name" value="Pept_S9_AS"/>
</dbReference>
<dbReference type="InterPro" id="IPR029058">
    <property type="entry name" value="AB_hydrolase_fold"/>
</dbReference>
<dbReference type="Pfam" id="PF00326">
    <property type="entry name" value="Peptidase_S9"/>
    <property type="match status" value="1"/>
</dbReference>
<dbReference type="SUPFAM" id="SSF50993">
    <property type="entry name" value="Peptidase/esterase 'gauge' domain"/>
    <property type="match status" value="1"/>
</dbReference>
<sequence length="710" mass="82169">MIIFSKRTTFGLFLMMTFSLGCMNNKKEAPMKAPVAKKIPQVLEAHGYQRTDDYYWMRDRENQEVVDYLNQENDYTQAVMKHTEGLQETLYNEIVGRIKQDDSSVPVYFEGHYYYTRYEKGKEYAINCRKEGSMEAEEQILLDQNELAEGTSYYAMGDWEISTNRQLIAFSEDTVGRRNYDIRIKNLETGEILEDRIPETVGNITWANDNKTLFYTLKDEALRANRTFRHELGRPVSEDVLVYEEEDGLFDTFIYKTKSKKYLVIGSSSTTSAEFQILEADNPTGEFRMFQERKPLLEYGIDHYEDHFYIRTNLEAKNFRLMKTPETATSMENWVEVIPHREEVLLEDIEIFKDYLVVSERKEGLIQINVKRWDGKGEYFIPFDEPAYVAYTTSNLDFDTEILRYGYSSMTRPSSVFDFNMKTKARELKKEQEVVGGYNPEDYVCERVNFPSHDGKMVPMSIVYKKGLKKDGQNPTLLYGYGSYGYSIDPFFSSVRLSLLDRGFVYAIAHIRGSETLGRAWYEDGKFLKKKNTFEDFCAAGDWLVEAQYTSPEKLSAMGGSAGGLLMGAVMNMRPELFKSVIAAVPFVDVVTTMMDESIPLTIGEYEEWGNPNDKVYYEYMLSYSPYDNVEAKAYPAVLVTSGFHDSQVQYWEPTKWVAKLRELKTDDNPILLHTNMEAGHGGNSGRFRKFKETALEYAFLLDQMGMTNN</sequence>
<dbReference type="InterPro" id="IPR023302">
    <property type="entry name" value="Pept_S9A_N"/>
</dbReference>
<dbReference type="GO" id="GO:0006508">
    <property type="term" value="P:proteolysis"/>
    <property type="evidence" value="ECO:0007669"/>
    <property type="project" value="UniProtKB-KW"/>
</dbReference>
<comment type="similarity">
    <text evidence="1">Belongs to the peptidase S9A family.</text>
</comment>
<dbReference type="Pfam" id="PF02897">
    <property type="entry name" value="Peptidase_S9_N"/>
    <property type="match status" value="1"/>
</dbReference>
<dbReference type="PRINTS" id="PR00862">
    <property type="entry name" value="PROLIGOPTASE"/>
</dbReference>
<dbReference type="Proteomes" id="UP001310022">
    <property type="component" value="Unassembled WGS sequence"/>
</dbReference>
<comment type="function">
    <text evidence="5">Cleaves peptide bonds on the C-terminal side of prolyl residues within peptides that are up to approximately 30 amino acids long. Has an absolute requirement for an X-Pro bond in the trans configuration immediately preceding the Pro-Y scissible bond.</text>
</comment>
<feature type="domain" description="Peptidase S9A N-terminal" evidence="8">
    <location>
        <begin position="34"/>
        <end position="432"/>
    </location>
</feature>
<evidence type="ECO:0000256" key="4">
    <source>
        <dbReference type="ARBA" id="ARBA00022825"/>
    </source>
</evidence>
<name>A0AAN4VTT3_9BACT</name>
<dbReference type="FunFam" id="3.40.50.1820:FF:000005">
    <property type="entry name" value="Prolyl endopeptidase"/>
    <property type="match status" value="1"/>
</dbReference>
<comment type="caution">
    <text evidence="9">The sequence shown here is derived from an EMBL/GenBank/DDBJ whole genome shotgun (WGS) entry which is preliminary data.</text>
</comment>
<accession>A0AAN4VTT3</accession>
<dbReference type="SUPFAM" id="SSF53474">
    <property type="entry name" value="alpha/beta-Hydrolases"/>
    <property type="match status" value="1"/>
</dbReference>